<accession>A0ABN9X3Z6</accession>
<feature type="compositionally biased region" description="Low complexity" evidence="1">
    <location>
        <begin position="34"/>
        <end position="43"/>
    </location>
</feature>
<feature type="compositionally biased region" description="Acidic residues" evidence="1">
    <location>
        <begin position="223"/>
        <end position="232"/>
    </location>
</feature>
<evidence type="ECO:0000313" key="3">
    <source>
        <dbReference type="Proteomes" id="UP001189429"/>
    </source>
</evidence>
<feature type="region of interest" description="Disordered" evidence="1">
    <location>
        <begin position="30"/>
        <end position="162"/>
    </location>
</feature>
<feature type="region of interest" description="Disordered" evidence="1">
    <location>
        <begin position="177"/>
        <end position="239"/>
    </location>
</feature>
<dbReference type="EMBL" id="CAUYUJ010019668">
    <property type="protein sequence ID" value="CAK0892808.1"/>
    <property type="molecule type" value="Genomic_DNA"/>
</dbReference>
<reference evidence="2" key="1">
    <citation type="submission" date="2023-10" db="EMBL/GenBank/DDBJ databases">
        <authorList>
            <person name="Chen Y."/>
            <person name="Shah S."/>
            <person name="Dougan E. K."/>
            <person name="Thang M."/>
            <person name="Chan C."/>
        </authorList>
    </citation>
    <scope>NUCLEOTIDE SEQUENCE [LARGE SCALE GENOMIC DNA]</scope>
</reference>
<proteinExistence type="predicted"/>
<evidence type="ECO:0000313" key="2">
    <source>
        <dbReference type="EMBL" id="CAK0892808.1"/>
    </source>
</evidence>
<sequence length="239" mass="25611">AEKCNAEAAHLNKIRKEQRYCSPLARDKLRAEEAAAQAQAQAQLPGAEDAPAQEAPPTSRTQQERKRLLAEARQRAELVGQAVQPAFQAPGAKPKAEETQATGRAADPLLDAQARQPIEGEPDDDERQPNPVDKAAAPLGDQDQAGVQQKAPFVQPQPQHLDDLPVIVTSKMPRKSMSQVGAMLHGGGVMGEDGGDDGGDIRSRKAQSSAGPSSKRDQKGDDFDLFDDDFDDGLGPKRK</sequence>
<feature type="non-terminal residue" evidence="2">
    <location>
        <position position="1"/>
    </location>
</feature>
<dbReference type="Proteomes" id="UP001189429">
    <property type="component" value="Unassembled WGS sequence"/>
</dbReference>
<organism evidence="2 3">
    <name type="scientific">Prorocentrum cordatum</name>
    <dbReference type="NCBI Taxonomy" id="2364126"/>
    <lineage>
        <taxon>Eukaryota</taxon>
        <taxon>Sar</taxon>
        <taxon>Alveolata</taxon>
        <taxon>Dinophyceae</taxon>
        <taxon>Prorocentrales</taxon>
        <taxon>Prorocentraceae</taxon>
        <taxon>Prorocentrum</taxon>
    </lineage>
</organism>
<protein>
    <submittedName>
        <fullName evidence="2">Uncharacterized protein</fullName>
    </submittedName>
</protein>
<feature type="compositionally biased region" description="Basic and acidic residues" evidence="1">
    <location>
        <begin position="62"/>
        <end position="76"/>
    </location>
</feature>
<keyword evidence="3" id="KW-1185">Reference proteome</keyword>
<evidence type="ECO:0000256" key="1">
    <source>
        <dbReference type="SAM" id="MobiDB-lite"/>
    </source>
</evidence>
<gene>
    <name evidence="2" type="ORF">PCOR1329_LOCUS72363</name>
</gene>
<name>A0ABN9X3Z6_9DINO</name>
<comment type="caution">
    <text evidence="2">The sequence shown here is derived from an EMBL/GenBank/DDBJ whole genome shotgun (WGS) entry which is preliminary data.</text>
</comment>